<dbReference type="GO" id="GO:0071555">
    <property type="term" value="P:cell wall organization"/>
    <property type="evidence" value="ECO:0007669"/>
    <property type="project" value="TreeGrafter"/>
</dbReference>
<comment type="similarity">
    <text evidence="2">Belongs to the transpeptidase family.</text>
</comment>
<dbReference type="GO" id="GO:0008658">
    <property type="term" value="F:penicillin binding"/>
    <property type="evidence" value="ECO:0007669"/>
    <property type="project" value="InterPro"/>
</dbReference>
<dbReference type="Gene3D" id="3.40.710.10">
    <property type="entry name" value="DD-peptidase/beta-lactamase superfamily"/>
    <property type="match status" value="1"/>
</dbReference>
<sequence>MRNRPGKQKAVMENDEKSRMFTTMKEQAGAGTDLPGGRLRINASAGDPRRKFFLLLCMTGFIFVLLVRLFWIQLVQPYEFSARKVDLVKNSVLQRQRSIVLDTGRGDIYDRNHVPLTGRTIRTAIIFPVHANYIGTKEQLAGITQALGVGAEEWTEYVRSLQEPALWKGSVNTAAVAPRSKAARTSDLPIELTPQQISLLTASGLPYLQVTDYKVRYFPDQMASQVIGYVGQHPERISGLYAQEVADGHLTLTSEIGASGLEKTFENRLRGIGERTLSIFTDAGRRPLNALHARIISPDQSHYPLRLITTLDADIQQKVEQLMAERGIQEGAVVVLDAVNADIIAMASSPAFRPGEIRMNEGNWANLALKAATPGSIFKTTVAAAALEENLVTPEEKFDCQGAWGKYGFTCWKKEGHGKISFAEGFAQSCNIVFGQVMQRLSSGELENYARSLGLLTSIGWQGKLTDGTAVAQLDGEEEGQLFGKGTPPDDEGVRLQTAIGQRDVQMTPLQAANQIVTLLNNGQVRSPRLVKEIQFRDGLILDKFKEKPLPLQGRMISAETAKELLAEMRLVVEQGTARQLQQAQWALAGKSGTAQVGSGAQETVNQWFTGFGPASSPRYAVAVLVSHTAPEAPSAAVPLFREVMDLLAELGAKKK</sequence>
<evidence type="ECO:0000256" key="2">
    <source>
        <dbReference type="ARBA" id="ARBA00007171"/>
    </source>
</evidence>
<keyword evidence="8" id="KW-1185">Reference proteome</keyword>
<dbReference type="GO" id="GO:0071972">
    <property type="term" value="F:peptidoglycan L,D-transpeptidase activity"/>
    <property type="evidence" value="ECO:0007669"/>
    <property type="project" value="TreeGrafter"/>
</dbReference>
<protein>
    <submittedName>
        <fullName evidence="7">Penicillin-binding protein</fullName>
    </submittedName>
</protein>
<evidence type="ECO:0000256" key="3">
    <source>
        <dbReference type="ARBA" id="ARBA00023136"/>
    </source>
</evidence>
<dbReference type="SUPFAM" id="SSF56519">
    <property type="entry name" value="Penicillin binding protein dimerisation domain"/>
    <property type="match status" value="1"/>
</dbReference>
<feature type="domain" description="Penicillin-binding protein dimerisation" evidence="6">
    <location>
        <begin position="104"/>
        <end position="274"/>
    </location>
</feature>
<evidence type="ECO:0000313" key="7">
    <source>
        <dbReference type="EMBL" id="MVO99606.1"/>
    </source>
</evidence>
<proteinExistence type="inferred from homology"/>
<keyword evidence="4" id="KW-0812">Transmembrane</keyword>
<comment type="subcellular location">
    <subcellularLocation>
        <location evidence="1">Membrane</location>
    </subcellularLocation>
</comment>
<organism evidence="7 8">
    <name type="scientific">Paenibacillus lutrae</name>
    <dbReference type="NCBI Taxonomy" id="2078573"/>
    <lineage>
        <taxon>Bacteria</taxon>
        <taxon>Bacillati</taxon>
        <taxon>Bacillota</taxon>
        <taxon>Bacilli</taxon>
        <taxon>Bacillales</taxon>
        <taxon>Paenibacillaceae</taxon>
        <taxon>Paenibacillus</taxon>
    </lineage>
</organism>
<dbReference type="RefSeq" id="WP_157334664.1">
    <property type="nucleotide sequence ID" value="NZ_RHLK01000003.1"/>
</dbReference>
<keyword evidence="4" id="KW-1133">Transmembrane helix</keyword>
<accession>A0A7X3FHB1</accession>
<dbReference type="AlphaFoldDB" id="A0A7X3FHB1"/>
<dbReference type="PANTHER" id="PTHR30627">
    <property type="entry name" value="PEPTIDOGLYCAN D,D-TRANSPEPTIDASE"/>
    <property type="match status" value="1"/>
</dbReference>
<dbReference type="InterPro" id="IPR001460">
    <property type="entry name" value="PCN-bd_Tpept"/>
</dbReference>
<dbReference type="InterPro" id="IPR012338">
    <property type="entry name" value="Beta-lactam/transpept-like"/>
</dbReference>
<evidence type="ECO:0000256" key="1">
    <source>
        <dbReference type="ARBA" id="ARBA00004370"/>
    </source>
</evidence>
<comment type="caution">
    <text evidence="7">The sequence shown here is derived from an EMBL/GenBank/DDBJ whole genome shotgun (WGS) entry which is preliminary data.</text>
</comment>
<dbReference type="InterPro" id="IPR005311">
    <property type="entry name" value="PBP_dimer"/>
</dbReference>
<feature type="transmembrane region" description="Helical" evidence="4">
    <location>
        <begin position="52"/>
        <end position="71"/>
    </location>
</feature>
<dbReference type="EMBL" id="RHLK01000003">
    <property type="protein sequence ID" value="MVO99606.1"/>
    <property type="molecule type" value="Genomic_DNA"/>
</dbReference>
<dbReference type="InterPro" id="IPR050515">
    <property type="entry name" value="Beta-lactam/transpept"/>
</dbReference>
<evidence type="ECO:0000259" key="6">
    <source>
        <dbReference type="Pfam" id="PF03717"/>
    </source>
</evidence>
<dbReference type="Pfam" id="PF00905">
    <property type="entry name" value="Transpeptidase"/>
    <property type="match status" value="1"/>
</dbReference>
<name>A0A7X3FHB1_9BACL</name>
<dbReference type="OrthoDB" id="2985542at2"/>
<dbReference type="InterPro" id="IPR036138">
    <property type="entry name" value="PBP_dimer_sf"/>
</dbReference>
<evidence type="ECO:0000256" key="4">
    <source>
        <dbReference type="SAM" id="Phobius"/>
    </source>
</evidence>
<dbReference type="Gene3D" id="3.90.1310.10">
    <property type="entry name" value="Penicillin-binding protein 2a (Domain 2)"/>
    <property type="match status" value="1"/>
</dbReference>
<evidence type="ECO:0000313" key="8">
    <source>
        <dbReference type="Proteomes" id="UP000490800"/>
    </source>
</evidence>
<dbReference type="Pfam" id="PF03717">
    <property type="entry name" value="PBP_dimer"/>
    <property type="match status" value="1"/>
</dbReference>
<keyword evidence="3 4" id="KW-0472">Membrane</keyword>
<gene>
    <name evidence="7" type="ORF">EDM21_08695</name>
</gene>
<dbReference type="Proteomes" id="UP000490800">
    <property type="component" value="Unassembled WGS sequence"/>
</dbReference>
<feature type="domain" description="Penicillin-binding protein transpeptidase" evidence="5">
    <location>
        <begin position="331"/>
        <end position="646"/>
    </location>
</feature>
<dbReference type="SUPFAM" id="SSF56601">
    <property type="entry name" value="beta-lactamase/transpeptidase-like"/>
    <property type="match status" value="1"/>
</dbReference>
<dbReference type="GO" id="GO:0005886">
    <property type="term" value="C:plasma membrane"/>
    <property type="evidence" value="ECO:0007669"/>
    <property type="project" value="TreeGrafter"/>
</dbReference>
<dbReference type="PANTHER" id="PTHR30627:SF24">
    <property type="entry name" value="PENICILLIN-BINDING PROTEIN 4B"/>
    <property type="match status" value="1"/>
</dbReference>
<evidence type="ECO:0000259" key="5">
    <source>
        <dbReference type="Pfam" id="PF00905"/>
    </source>
</evidence>
<reference evidence="7 8" key="1">
    <citation type="journal article" date="2019" name="Microorganisms">
        <title>Paenibacillus lutrae sp. nov., A Chitinolytic Species Isolated from A River Otter in Castril Natural Park, Granada, Spain.</title>
        <authorList>
            <person name="Rodriguez M."/>
            <person name="Reina J.C."/>
            <person name="Bejar V."/>
            <person name="Llamas I."/>
        </authorList>
    </citation>
    <scope>NUCLEOTIDE SEQUENCE [LARGE SCALE GENOMIC DNA]</scope>
    <source>
        <strain evidence="7 8">N10</strain>
    </source>
</reference>